<dbReference type="STRING" id="92947.BVG79_02396"/>
<dbReference type="InterPro" id="IPR036291">
    <property type="entry name" value="NAD(P)-bd_dom_sf"/>
</dbReference>
<evidence type="ECO:0000256" key="1">
    <source>
        <dbReference type="ARBA" id="ARBA00023027"/>
    </source>
</evidence>
<dbReference type="SUPFAM" id="SSF51735">
    <property type="entry name" value="NAD(P)-binding Rossmann-fold domains"/>
    <property type="match status" value="1"/>
</dbReference>
<reference evidence="2 3" key="1">
    <citation type="submission" date="2017-02" db="EMBL/GenBank/DDBJ databases">
        <title>Ketogulonicigenium robustum SPU B003 Genome sequencing and assembly.</title>
        <authorList>
            <person name="Li Y."/>
            <person name="Liu L."/>
            <person name="Wang C."/>
            <person name="Zhang M."/>
            <person name="Zhang T."/>
            <person name="Zhang Y."/>
        </authorList>
    </citation>
    <scope>NUCLEOTIDE SEQUENCE [LARGE SCALE GENOMIC DNA]</scope>
    <source>
        <strain evidence="2 3">SPU_B003</strain>
    </source>
</reference>
<organism evidence="2 3">
    <name type="scientific">Ketogulonicigenium robustum</name>
    <dbReference type="NCBI Taxonomy" id="92947"/>
    <lineage>
        <taxon>Bacteria</taxon>
        <taxon>Pseudomonadati</taxon>
        <taxon>Pseudomonadota</taxon>
        <taxon>Alphaproteobacteria</taxon>
        <taxon>Rhodobacterales</taxon>
        <taxon>Roseobacteraceae</taxon>
        <taxon>Ketogulonicigenium</taxon>
    </lineage>
</organism>
<dbReference type="Gene3D" id="3.40.50.720">
    <property type="entry name" value="NAD(P)-binding Rossmann-like Domain"/>
    <property type="match status" value="1"/>
</dbReference>
<dbReference type="AlphaFoldDB" id="A0A1W6P2M9"/>
<dbReference type="Proteomes" id="UP000242447">
    <property type="component" value="Chromosome"/>
</dbReference>
<dbReference type="CDD" id="cd05266">
    <property type="entry name" value="SDR_a4"/>
    <property type="match status" value="1"/>
</dbReference>
<proteinExistence type="predicted"/>
<protein>
    <submittedName>
        <fullName evidence="2">NAD-dependent epimerase/dehydratase</fullName>
    </submittedName>
</protein>
<dbReference type="RefSeq" id="WP_085787090.1">
    <property type="nucleotide sequence ID" value="NZ_CP019937.1"/>
</dbReference>
<evidence type="ECO:0000313" key="2">
    <source>
        <dbReference type="EMBL" id="ARO15736.1"/>
    </source>
</evidence>
<dbReference type="PANTHER" id="PTHR43574">
    <property type="entry name" value="EPIMERASE-RELATED"/>
    <property type="match status" value="1"/>
</dbReference>
<name>A0A1W6P2M9_9RHOB</name>
<gene>
    <name evidence="2" type="ORF">BVG79_02396</name>
</gene>
<evidence type="ECO:0000313" key="3">
    <source>
        <dbReference type="Proteomes" id="UP000242447"/>
    </source>
</evidence>
<dbReference type="OrthoDB" id="9808276at2"/>
<accession>A0A1W6P2M9</accession>
<sequence>MRLLSLGHGYVAEALVRALPAGTEVRATTRRPERMAQMQGVTPLLLPDTDLAPHVAWATHVLVSAAPEGGIDPFWLAIAEDIIDHQPAWLGYLSSTGVYGDRQGAWVDETASVSPIGNRAGDRIKAERSWVDVVRATHIFRISGIYGPGRAPFAGLRAGTQRRIIREGQVFSRIHVDDIAQVLRASMLAPAPGVYNLADDLPAPNADVVAYAAEIAGLPLPPAEDFETAALSPMARGFFMESRRVCNRKIKEDLGITLRYPNYRVGLQAILAAGA</sequence>
<keyword evidence="1" id="KW-0520">NAD</keyword>
<dbReference type="EMBL" id="CP019937">
    <property type="protein sequence ID" value="ARO15736.1"/>
    <property type="molecule type" value="Genomic_DNA"/>
</dbReference>
<keyword evidence="3" id="KW-1185">Reference proteome</keyword>
<dbReference type="KEGG" id="kro:BVG79_02396"/>